<dbReference type="Gene3D" id="2.40.50.230">
    <property type="entry name" value="Gp5 N-terminal domain"/>
    <property type="match status" value="1"/>
</dbReference>
<dbReference type="EMBL" id="MOBJ01000003">
    <property type="protein sequence ID" value="RON10500.1"/>
    <property type="molecule type" value="Genomic_DNA"/>
</dbReference>
<dbReference type="OrthoDB" id="9762420at2"/>
<dbReference type="RefSeq" id="WP_123423678.1">
    <property type="nucleotide sequence ID" value="NZ_MOBJ01000003.1"/>
</dbReference>
<proteinExistence type="predicted"/>
<dbReference type="Proteomes" id="UP000286071">
    <property type="component" value="Unassembled WGS sequence"/>
</dbReference>
<dbReference type="SUPFAM" id="SSF69255">
    <property type="entry name" value="gp5 N-terminal domain-like"/>
    <property type="match status" value="1"/>
</dbReference>
<dbReference type="Gene3D" id="2.30.110.50">
    <property type="match status" value="1"/>
</dbReference>
<reference evidence="1 2" key="1">
    <citation type="submission" date="2016-10" db="EMBL/GenBank/DDBJ databases">
        <title>Comparative genome analysis of multiple Pseudomonas spp. focuses on biocontrol and plant growth promoting traits.</title>
        <authorList>
            <person name="Tao X.-Y."/>
            <person name="Taylor C.G."/>
        </authorList>
    </citation>
    <scope>NUCLEOTIDE SEQUENCE [LARGE SCALE GENOMIC DNA]</scope>
    <source>
        <strain evidence="1 2">48H11</strain>
    </source>
</reference>
<evidence type="ECO:0000313" key="2">
    <source>
        <dbReference type="Proteomes" id="UP000286071"/>
    </source>
</evidence>
<dbReference type="AlphaFoldDB" id="A0A423HBC9"/>
<dbReference type="Pfam" id="PF05954">
    <property type="entry name" value="Phage_GPD"/>
    <property type="match status" value="1"/>
</dbReference>
<dbReference type="Gene3D" id="3.55.50.10">
    <property type="entry name" value="Baseplate protein-like domains"/>
    <property type="match status" value="1"/>
</dbReference>
<organism evidence="1 2">
    <name type="scientific">Pseudomonas brassicacearum</name>
    <dbReference type="NCBI Taxonomy" id="930166"/>
    <lineage>
        <taxon>Bacteria</taxon>
        <taxon>Pseudomonadati</taxon>
        <taxon>Pseudomonadota</taxon>
        <taxon>Gammaproteobacteria</taxon>
        <taxon>Pseudomonadales</taxon>
        <taxon>Pseudomonadaceae</taxon>
        <taxon>Pseudomonas</taxon>
    </lineage>
</organism>
<evidence type="ECO:0000313" key="1">
    <source>
        <dbReference type="EMBL" id="RON10500.1"/>
    </source>
</evidence>
<sequence length="479" mass="52815">MFDSVNEPSFRLEIAGQPQPFTVVAFIGSESISQPFAFELDLQLDERRLDIASLMFRSAYLGFGSAGSGIHGQIHDLTPLHDDAMPALWRLCLGPKLACLAQRFNQRIFTGLSVPQILVQVLREHGINEKACRFELRDDYPVRDFCTQYRESDLAFVQRLCEEERIHYHFQHRKGGHLLIFADSQRSFRPGDSATFDELGTAPAVRRFKVHAHADMPGQDGALKPVVEGETDLPNVRSGVLMPLSGHPCADWNHLWLLTRVEHSGSQVQMPYYRNRIGAIPWETPFAASCPSAKPRMNSVQRGWVVEVDEVRSDCAQRIAVQFDWLYQGEGARPSHCWLPVSPRLCAETVAGLTTGVEVCVSFIEGDPDQPLITGVFRGPTFIADTLLPPDEAPPAMANEALLPLPVSLKTVEQALVGEQTPTFADLPPAGRHDLLTLVQSSQPLVLLCLIPGGGSLMYCRQAICVCRTVAGLGQSGAA</sequence>
<accession>A0A423HBC9</accession>
<name>A0A423HBC9_9PSED</name>
<dbReference type="InterPro" id="IPR037026">
    <property type="entry name" value="Vgr_OB-fold_dom_sf"/>
</dbReference>
<protein>
    <submittedName>
        <fullName evidence="1">Type VI secretion protein</fullName>
    </submittedName>
</protein>
<comment type="caution">
    <text evidence="1">The sequence shown here is derived from an EMBL/GenBank/DDBJ whole genome shotgun (WGS) entry which is preliminary data.</text>
</comment>
<gene>
    <name evidence="1" type="ORF">BK659_03030</name>
</gene>
<dbReference type="SUPFAM" id="SSF69279">
    <property type="entry name" value="Phage tail proteins"/>
    <property type="match status" value="2"/>
</dbReference>